<reference evidence="5 6" key="1">
    <citation type="submission" date="2022-04" db="EMBL/GenBank/DDBJ databases">
        <title>The arsenic-methylating capacity of Chitinophaga filiformis YT5 during chitin decomposition.</title>
        <authorList>
            <person name="Chen G."/>
            <person name="Liang Y."/>
        </authorList>
    </citation>
    <scope>NUCLEOTIDE SEQUENCE [LARGE SCALE GENOMIC DNA]</scope>
    <source>
        <strain evidence="5 6">YT5</strain>
    </source>
</reference>
<dbReference type="Gene3D" id="2.60.40.10">
    <property type="entry name" value="Immunoglobulins"/>
    <property type="match status" value="1"/>
</dbReference>
<dbReference type="Gene3D" id="2.130.10.10">
    <property type="entry name" value="YVTN repeat-like/Quinoprotein amine dehydrogenase"/>
    <property type="match status" value="3"/>
</dbReference>
<dbReference type="RefSeq" id="WP_247808986.1">
    <property type="nucleotide sequence ID" value="NZ_CP095855.1"/>
</dbReference>
<dbReference type="EMBL" id="CP095855">
    <property type="protein sequence ID" value="UPK66778.1"/>
    <property type="molecule type" value="Genomic_DNA"/>
</dbReference>
<dbReference type="InterPro" id="IPR013783">
    <property type="entry name" value="Ig-like_fold"/>
</dbReference>
<dbReference type="Proteomes" id="UP000830198">
    <property type="component" value="Chromosome"/>
</dbReference>
<keyword evidence="3" id="KW-0732">Signal</keyword>
<dbReference type="PROSITE" id="PS50109">
    <property type="entry name" value="HIS_KIN"/>
    <property type="match status" value="1"/>
</dbReference>
<evidence type="ECO:0000313" key="5">
    <source>
        <dbReference type="EMBL" id="UPK66778.1"/>
    </source>
</evidence>
<evidence type="ECO:0000259" key="4">
    <source>
        <dbReference type="PROSITE" id="PS50109"/>
    </source>
</evidence>
<keyword evidence="1" id="KW-0597">Phosphoprotein</keyword>
<evidence type="ECO:0000256" key="1">
    <source>
        <dbReference type="ARBA" id="ARBA00022553"/>
    </source>
</evidence>
<dbReference type="Gene3D" id="3.30.565.10">
    <property type="entry name" value="Histidine kinase-like ATPase, C-terminal domain"/>
    <property type="match status" value="1"/>
</dbReference>
<dbReference type="CDD" id="cd16917">
    <property type="entry name" value="HATPase_UhpB-NarQ-NarX-like"/>
    <property type="match status" value="1"/>
</dbReference>
<keyword evidence="5" id="KW-0418">Kinase</keyword>
<dbReference type="InterPro" id="IPR003594">
    <property type="entry name" value="HATPase_dom"/>
</dbReference>
<keyword evidence="6" id="KW-1185">Reference proteome</keyword>
<feature type="signal peptide" evidence="3">
    <location>
        <begin position="1"/>
        <end position="20"/>
    </location>
</feature>
<dbReference type="SUPFAM" id="SSF63825">
    <property type="entry name" value="YWTD domain"/>
    <property type="match status" value="1"/>
</dbReference>
<keyword evidence="2" id="KW-0812">Transmembrane</keyword>
<gene>
    <name evidence="5" type="ORF">MYF79_17720</name>
</gene>
<dbReference type="Pfam" id="PF07495">
    <property type="entry name" value="Y_Y_Y"/>
    <property type="match status" value="1"/>
</dbReference>
<name>A0ABY4HTI8_CHIFI</name>
<dbReference type="InterPro" id="IPR036890">
    <property type="entry name" value="HATPase_C_sf"/>
</dbReference>
<dbReference type="GO" id="GO:0016301">
    <property type="term" value="F:kinase activity"/>
    <property type="evidence" value="ECO:0007669"/>
    <property type="project" value="UniProtKB-KW"/>
</dbReference>
<dbReference type="Pfam" id="PF07494">
    <property type="entry name" value="Reg_prop"/>
    <property type="match status" value="6"/>
</dbReference>
<dbReference type="InterPro" id="IPR011110">
    <property type="entry name" value="Reg_prop"/>
</dbReference>
<dbReference type="Pfam" id="PF07730">
    <property type="entry name" value="HisKA_3"/>
    <property type="match status" value="1"/>
</dbReference>
<accession>A0ABY4HTI8</accession>
<keyword evidence="5" id="KW-0808">Transferase</keyword>
<evidence type="ECO:0000256" key="3">
    <source>
        <dbReference type="SAM" id="SignalP"/>
    </source>
</evidence>
<evidence type="ECO:0000256" key="2">
    <source>
        <dbReference type="SAM" id="Phobius"/>
    </source>
</evidence>
<dbReference type="InterPro" id="IPR005467">
    <property type="entry name" value="His_kinase_dom"/>
</dbReference>
<dbReference type="SUPFAM" id="SSF63829">
    <property type="entry name" value="Calcium-dependent phosphotriesterase"/>
    <property type="match status" value="2"/>
</dbReference>
<dbReference type="InterPro" id="IPR015943">
    <property type="entry name" value="WD40/YVTN_repeat-like_dom_sf"/>
</dbReference>
<dbReference type="PANTHER" id="PTHR43547">
    <property type="entry name" value="TWO-COMPONENT HISTIDINE KINASE"/>
    <property type="match status" value="1"/>
</dbReference>
<feature type="transmembrane region" description="Helical" evidence="2">
    <location>
        <begin position="782"/>
        <end position="800"/>
    </location>
</feature>
<dbReference type="InterPro" id="IPR011712">
    <property type="entry name" value="Sig_transdc_His_kin_sub3_dim/P"/>
</dbReference>
<sequence length="1019" mass="117021">MRKTYLLLVTIFMLTQTIIAQQQTPYFNSLRTENGLSHNKVNCILQDKRGFIWFGTEDGLNRYDGKYFTVFRRTPGDSTCISGNIISDLLEDENGIIWIATEDGGLSAYDYRLPPSKQFRQYRYTAGNETGIPENHINVIADDHKGYLWIGTGNYRTRRFNKQTGEFSHPVKTGTTSILSLRMDARDTLWVGRTGGGILKVNTRTLQFSSDKRYDDLYARLPHVSVTSLFLDANNDMWYGAWDKTLYHYDHIKQTEEMFRHVPGRNSFPDDEITAFAEDSDHRLWMGGKDSGLIMYDRDRQHFCHYKHDPYIDGAIVDNHVNAVYIDRTGIIWIGTNNGISFHNPLYYPFKQTFLPQTGRDINIYDFYKDAAGRLWIGTNDGIFIQSPGKAAFEHRRLTYKGQQLAVTKFFEDSDGTFYVGTDYTLFIYDTQKGTLTTLPNTETDPVMKKLIGSRIVSIVKDTMAMGTRPVLIVSPYGHYLSYYDFKDRIWVTRSDSTKAILKRFNLKDNLVRKMSKSMNGNIWLATARHGLGDWPQKEGQQVKYLKDISSDDVFDIQEGGQGIVWISTYGGGLNYLDAHTQKVAHIAESSNLTEGMQTDEKGSVWMVCNGHIHKYDPRVKIYSCYDLPALQKNGGVRGYMYKDKEGNIYVGGTNYYLSFHPRNIARINTEPPVYLTDFRIFNDSHSDLLQQQALTLDYTKNYFSIEFSAPEFSGDNLQYAYMLSGVDKEWNNVGKRNFASYSNLKGGDYTFMVKASNWRGVFGTRVTALHITIIPPFWTRWWFYLLCTALIAVTIYLLYRYRINELLKRQEIRNRIAQDLHDSVGSTLSGISVYSEVARIYNEQQKSEQLKELLTTIGTTANEMISEMSDIVWAINPKNDHVSSIVKRMESYAKPLCTAKKIHFIFDCDHKIETLNLAMHQRKNFYLIFKEAVNNALKHAACSIIRVNISYRRNMLELNIQDDGIGFDHQAVQDPSVRTLSGNGLNNIRHRASEMKADLGIESKPHQGTYLKLSFPVA</sequence>
<dbReference type="PANTHER" id="PTHR43547:SF2">
    <property type="entry name" value="HYBRID SIGNAL TRANSDUCTION HISTIDINE KINASE C"/>
    <property type="match status" value="1"/>
</dbReference>
<feature type="domain" description="Histidine kinase" evidence="4">
    <location>
        <begin position="820"/>
        <end position="1019"/>
    </location>
</feature>
<dbReference type="SUPFAM" id="SSF55874">
    <property type="entry name" value="ATPase domain of HSP90 chaperone/DNA topoisomerase II/histidine kinase"/>
    <property type="match status" value="1"/>
</dbReference>
<evidence type="ECO:0000313" key="6">
    <source>
        <dbReference type="Proteomes" id="UP000830198"/>
    </source>
</evidence>
<organism evidence="5 6">
    <name type="scientific">Chitinophaga filiformis</name>
    <name type="common">Myxococcus filiformis</name>
    <name type="synonym">Flexibacter filiformis</name>
    <dbReference type="NCBI Taxonomy" id="104663"/>
    <lineage>
        <taxon>Bacteria</taxon>
        <taxon>Pseudomonadati</taxon>
        <taxon>Bacteroidota</taxon>
        <taxon>Chitinophagia</taxon>
        <taxon>Chitinophagales</taxon>
        <taxon>Chitinophagaceae</taxon>
        <taxon>Chitinophaga</taxon>
    </lineage>
</organism>
<dbReference type="Pfam" id="PF02518">
    <property type="entry name" value="HATPase_c"/>
    <property type="match status" value="1"/>
</dbReference>
<proteinExistence type="predicted"/>
<dbReference type="Gene3D" id="1.20.5.1930">
    <property type="match status" value="1"/>
</dbReference>
<keyword evidence="2" id="KW-0472">Membrane</keyword>
<protein>
    <submittedName>
        <fullName evidence="5">Histidine kinase</fullName>
    </submittedName>
</protein>
<dbReference type="InterPro" id="IPR011123">
    <property type="entry name" value="Y_Y_Y"/>
</dbReference>
<feature type="chain" id="PRO_5046682288" evidence="3">
    <location>
        <begin position="21"/>
        <end position="1019"/>
    </location>
</feature>
<keyword evidence="2" id="KW-1133">Transmembrane helix</keyword>